<proteinExistence type="predicted"/>
<feature type="non-terminal residue" evidence="1">
    <location>
        <position position="50"/>
    </location>
</feature>
<dbReference type="EMBL" id="LXQA010700155">
    <property type="protein sequence ID" value="MCI66684.1"/>
    <property type="molecule type" value="Genomic_DNA"/>
</dbReference>
<sequence length="50" mass="5537">MCYDNKVVGHENLELKQYPLVVSTWPFIEAVRAAWRAVDGGSSAVDSVVE</sequence>
<keyword evidence="2" id="KW-1185">Reference proteome</keyword>
<evidence type="ECO:0000313" key="1">
    <source>
        <dbReference type="EMBL" id="MCI66684.1"/>
    </source>
</evidence>
<protein>
    <submittedName>
        <fullName evidence="1">Putative isoaspartyl peptidase/L-asparaginase 3-like</fullName>
    </submittedName>
</protein>
<accession>A0A392U1W1</accession>
<dbReference type="Proteomes" id="UP000265520">
    <property type="component" value="Unassembled WGS sequence"/>
</dbReference>
<name>A0A392U1W1_9FABA</name>
<dbReference type="AlphaFoldDB" id="A0A392U1W1"/>
<evidence type="ECO:0000313" key="2">
    <source>
        <dbReference type="Proteomes" id="UP000265520"/>
    </source>
</evidence>
<organism evidence="1 2">
    <name type="scientific">Trifolium medium</name>
    <dbReference type="NCBI Taxonomy" id="97028"/>
    <lineage>
        <taxon>Eukaryota</taxon>
        <taxon>Viridiplantae</taxon>
        <taxon>Streptophyta</taxon>
        <taxon>Embryophyta</taxon>
        <taxon>Tracheophyta</taxon>
        <taxon>Spermatophyta</taxon>
        <taxon>Magnoliopsida</taxon>
        <taxon>eudicotyledons</taxon>
        <taxon>Gunneridae</taxon>
        <taxon>Pentapetalae</taxon>
        <taxon>rosids</taxon>
        <taxon>fabids</taxon>
        <taxon>Fabales</taxon>
        <taxon>Fabaceae</taxon>
        <taxon>Papilionoideae</taxon>
        <taxon>50 kb inversion clade</taxon>
        <taxon>NPAAA clade</taxon>
        <taxon>Hologalegina</taxon>
        <taxon>IRL clade</taxon>
        <taxon>Trifolieae</taxon>
        <taxon>Trifolium</taxon>
    </lineage>
</organism>
<comment type="caution">
    <text evidence="1">The sequence shown here is derived from an EMBL/GenBank/DDBJ whole genome shotgun (WGS) entry which is preliminary data.</text>
</comment>
<reference evidence="1 2" key="1">
    <citation type="journal article" date="2018" name="Front. Plant Sci.">
        <title>Red Clover (Trifolium pratense) and Zigzag Clover (T. medium) - A Picture of Genomic Similarities and Differences.</title>
        <authorList>
            <person name="Dluhosova J."/>
            <person name="Istvanek J."/>
            <person name="Nedelnik J."/>
            <person name="Repkova J."/>
        </authorList>
    </citation>
    <scope>NUCLEOTIDE SEQUENCE [LARGE SCALE GENOMIC DNA]</scope>
    <source>
        <strain evidence="2">cv. 10/8</strain>
        <tissue evidence="1">Leaf</tissue>
    </source>
</reference>